<dbReference type="EMBL" id="JAHLFJ010000047">
    <property type="protein sequence ID" value="MBU3855931.1"/>
    <property type="molecule type" value="Genomic_DNA"/>
</dbReference>
<dbReference type="Proteomes" id="UP000784286">
    <property type="component" value="Unassembled WGS sequence"/>
</dbReference>
<gene>
    <name evidence="2" type="ORF">H9928_05130</name>
</gene>
<sequence length="343" mass="39312">MFAKKNIRRYIPIVYRRIRNFLLSDKSREFLIFLFFVFVSFCFWLLQTMNDEYRAEFKIPLRLKGIPEDVVMTSEIPGQLRVKVEDRGTVLLNYMLGRTFFPVVFNFDDYKDKGGCVHIPTAEVMKRISSQLNNTTRIVSVHPDTIDFIYSQGEAKQVPVAINGTVLAGMQYYVNNMYLSPDSVTVYAPKNLLETLSVAYTAPFTIENITDTVRRHLPLQKIRGVKFVPASADLTVCTDMYSEKTIEIPVVGLNFPPGKVLRTFPSKVRVTFQVGLKNFKLVSENDFFIGVSYEELVKNKSDKIELSVKKSPDFVNHIRIVPAAVDYLIEQQPEDLKADSIDD</sequence>
<dbReference type="AlphaFoldDB" id="A0A948X2S7"/>
<name>A0A948X2S7_9BACT</name>
<dbReference type="PANTHER" id="PTHR37804">
    <property type="entry name" value="CDAA REGULATORY PROTEIN CDAR"/>
    <property type="match status" value="1"/>
</dbReference>
<dbReference type="InterPro" id="IPR012505">
    <property type="entry name" value="YbbR"/>
</dbReference>
<keyword evidence="1" id="KW-0812">Transmembrane</keyword>
<dbReference type="Pfam" id="PF07949">
    <property type="entry name" value="YbbR"/>
    <property type="match status" value="1"/>
</dbReference>
<proteinExistence type="predicted"/>
<organism evidence="2 3">
    <name type="scientific">Candidatus Phocaeicola excrementipullorum</name>
    <dbReference type="NCBI Taxonomy" id="2838731"/>
    <lineage>
        <taxon>Bacteria</taxon>
        <taxon>Pseudomonadati</taxon>
        <taxon>Bacteroidota</taxon>
        <taxon>Bacteroidia</taxon>
        <taxon>Bacteroidales</taxon>
        <taxon>Bacteroidaceae</taxon>
        <taxon>Phocaeicola</taxon>
    </lineage>
</organism>
<comment type="caution">
    <text evidence="2">The sequence shown here is derived from an EMBL/GenBank/DDBJ whole genome shotgun (WGS) entry which is preliminary data.</text>
</comment>
<evidence type="ECO:0000313" key="2">
    <source>
        <dbReference type="EMBL" id="MBU3855931.1"/>
    </source>
</evidence>
<keyword evidence="1" id="KW-1133">Transmembrane helix</keyword>
<keyword evidence="1" id="KW-0472">Membrane</keyword>
<dbReference type="Gene3D" id="2.170.120.40">
    <property type="entry name" value="YbbR-like domain"/>
    <property type="match status" value="1"/>
</dbReference>
<dbReference type="InterPro" id="IPR053154">
    <property type="entry name" value="c-di-AMP_regulator"/>
</dbReference>
<reference evidence="2" key="1">
    <citation type="journal article" date="2021" name="PeerJ">
        <title>Extensive microbial diversity within the chicken gut microbiome revealed by metagenomics and culture.</title>
        <authorList>
            <person name="Gilroy R."/>
            <person name="Ravi A."/>
            <person name="Getino M."/>
            <person name="Pursley I."/>
            <person name="Horton D.L."/>
            <person name="Alikhan N.F."/>
            <person name="Baker D."/>
            <person name="Gharbi K."/>
            <person name="Hall N."/>
            <person name="Watson M."/>
            <person name="Adriaenssens E.M."/>
            <person name="Foster-Nyarko E."/>
            <person name="Jarju S."/>
            <person name="Secka A."/>
            <person name="Antonio M."/>
            <person name="Oren A."/>
            <person name="Chaudhuri R.R."/>
            <person name="La Ragione R."/>
            <person name="Hildebrand F."/>
            <person name="Pallen M.J."/>
        </authorList>
    </citation>
    <scope>NUCLEOTIDE SEQUENCE</scope>
    <source>
        <strain evidence="2">8470</strain>
    </source>
</reference>
<feature type="transmembrane region" description="Helical" evidence="1">
    <location>
        <begin position="29"/>
        <end position="46"/>
    </location>
</feature>
<evidence type="ECO:0000256" key="1">
    <source>
        <dbReference type="SAM" id="Phobius"/>
    </source>
</evidence>
<reference evidence="2" key="2">
    <citation type="submission" date="2021-04" db="EMBL/GenBank/DDBJ databases">
        <authorList>
            <person name="Gilroy R."/>
        </authorList>
    </citation>
    <scope>NUCLEOTIDE SEQUENCE</scope>
    <source>
        <strain evidence="2">8470</strain>
    </source>
</reference>
<accession>A0A948X2S7</accession>
<protein>
    <submittedName>
        <fullName evidence="2">YbbR-like domain-containing protein</fullName>
    </submittedName>
</protein>
<evidence type="ECO:0000313" key="3">
    <source>
        <dbReference type="Proteomes" id="UP000784286"/>
    </source>
</evidence>
<dbReference type="PANTHER" id="PTHR37804:SF1">
    <property type="entry name" value="CDAA REGULATORY PROTEIN CDAR"/>
    <property type="match status" value="1"/>
</dbReference>